<evidence type="ECO:0000313" key="3">
    <source>
        <dbReference type="EMBL" id="CAD8089682.1"/>
    </source>
</evidence>
<keyword evidence="2" id="KW-1133">Transmembrane helix</keyword>
<feature type="transmembrane region" description="Helical" evidence="2">
    <location>
        <begin position="45"/>
        <end position="68"/>
    </location>
</feature>
<feature type="transmembrane region" description="Helical" evidence="2">
    <location>
        <begin position="215"/>
        <end position="240"/>
    </location>
</feature>
<evidence type="ECO:0000313" key="4">
    <source>
        <dbReference type="Proteomes" id="UP000692954"/>
    </source>
</evidence>
<feature type="transmembrane region" description="Helical" evidence="2">
    <location>
        <begin position="526"/>
        <end position="547"/>
    </location>
</feature>
<keyword evidence="2" id="KW-0812">Transmembrane</keyword>
<reference evidence="3" key="1">
    <citation type="submission" date="2021-01" db="EMBL/GenBank/DDBJ databases">
        <authorList>
            <consortium name="Genoscope - CEA"/>
            <person name="William W."/>
        </authorList>
    </citation>
    <scope>NUCLEOTIDE SEQUENCE</scope>
</reference>
<organism evidence="3 4">
    <name type="scientific">Paramecium sonneborni</name>
    <dbReference type="NCBI Taxonomy" id="65129"/>
    <lineage>
        <taxon>Eukaryota</taxon>
        <taxon>Sar</taxon>
        <taxon>Alveolata</taxon>
        <taxon>Ciliophora</taxon>
        <taxon>Intramacronucleata</taxon>
        <taxon>Oligohymenophorea</taxon>
        <taxon>Peniculida</taxon>
        <taxon>Parameciidae</taxon>
        <taxon>Paramecium</taxon>
    </lineage>
</organism>
<dbReference type="AlphaFoldDB" id="A0A8S1NC24"/>
<comment type="caution">
    <text evidence="3">The sequence shown here is derived from an EMBL/GenBank/DDBJ whole genome shotgun (WGS) entry which is preliminary data.</text>
</comment>
<feature type="transmembrane region" description="Helical" evidence="2">
    <location>
        <begin position="134"/>
        <end position="154"/>
    </location>
</feature>
<name>A0A8S1NC24_9CILI</name>
<feature type="transmembrane region" description="Helical" evidence="2">
    <location>
        <begin position="88"/>
        <end position="114"/>
    </location>
</feature>
<evidence type="ECO:0008006" key="5">
    <source>
        <dbReference type="Google" id="ProtNLM"/>
    </source>
</evidence>
<gene>
    <name evidence="3" type="ORF">PSON_ATCC_30995.1.T0540256</name>
</gene>
<feature type="transmembrane region" description="Helical" evidence="2">
    <location>
        <begin position="191"/>
        <end position="209"/>
    </location>
</feature>
<accession>A0A8S1NC24</accession>
<keyword evidence="2" id="KW-0472">Membrane</keyword>
<protein>
    <recommendedName>
        <fullName evidence="5">EGF-like domain-containing protein</fullName>
    </recommendedName>
</protein>
<evidence type="ECO:0000256" key="2">
    <source>
        <dbReference type="SAM" id="Phobius"/>
    </source>
</evidence>
<proteinExistence type="predicted"/>
<keyword evidence="1" id="KW-0175">Coiled coil</keyword>
<keyword evidence="4" id="KW-1185">Reference proteome</keyword>
<feature type="transmembrane region" description="Helical" evidence="2">
    <location>
        <begin position="491"/>
        <end position="514"/>
    </location>
</feature>
<sequence>MSESSCTFDACCDRGYLSQGKCICDYGFFGDYCESKISEIFTPQYYIFIGLFCIVFLYTLINASYQLYHKIFDKNLTIEEKSQKSIKLLVATPVNIILTLSCLLSLVKLLWLILDPLQVYQGRTIVFEHVLNDISYTILLYIYGYILITWYTMYAEISYYLSNQNNNENNQKNESNPLIYKHYKKVVKLRLFLVLLIQIAVSIFTGLRLEIDYPHFAMICYSFLLINFFIFIFEFALYGIKLQNCIRQQFKQFQQEKKKKIKNLITMKEELQQQLEQIEADVSFQQNNQIQKIEISPSIKSSRRPSEDLPQVIVSVLNNQKDRQRKKNVTFCKNSSSFMYYRQGSHQNINTNNEIKEVIAEQVEMNEGGTNIVQNINNESCCLDESIKEIDWICDKQDQEIIKNAIQRKLEIVRDAKEKVHCDQVQIVIPQKLNNQKQIEISNLSDQSQDQIYTQIGQQIDAFEQQKDLEDQQLQQKSSSFDADKNILKKIMLLVLLGIIYEIMFGIMSIIALISEAIYSTPIGTIIYLYISCTLQFLSLFNVLKLFKDFRTQQSQNFIWIQKIGSKKTDLNQNYSFIIPQEYKQEDDMLRKFESRINLITLY</sequence>
<evidence type="ECO:0000256" key="1">
    <source>
        <dbReference type="SAM" id="Coils"/>
    </source>
</evidence>
<feature type="coiled-coil region" evidence="1">
    <location>
        <begin position="254"/>
        <end position="288"/>
    </location>
</feature>
<dbReference type="EMBL" id="CAJJDN010000054">
    <property type="protein sequence ID" value="CAD8089682.1"/>
    <property type="molecule type" value="Genomic_DNA"/>
</dbReference>
<dbReference type="Proteomes" id="UP000692954">
    <property type="component" value="Unassembled WGS sequence"/>
</dbReference>
<dbReference type="OrthoDB" id="306386at2759"/>